<dbReference type="Proteomes" id="UP000078335">
    <property type="component" value="Unassembled WGS sequence"/>
</dbReference>
<evidence type="ECO:0000313" key="2">
    <source>
        <dbReference type="EMBL" id="KTR40182.1"/>
    </source>
</evidence>
<feature type="transmembrane region" description="Helical" evidence="1">
    <location>
        <begin position="39"/>
        <end position="56"/>
    </location>
</feature>
<protein>
    <recommendedName>
        <fullName evidence="4">Histidine kinase</fullName>
    </recommendedName>
</protein>
<gene>
    <name evidence="2" type="ORF">NS263_08520</name>
</gene>
<dbReference type="RefSeq" id="WP_058728847.1">
    <property type="nucleotide sequence ID" value="NZ_LDRB01000036.1"/>
</dbReference>
<evidence type="ECO:0000256" key="1">
    <source>
        <dbReference type="SAM" id="Phobius"/>
    </source>
</evidence>
<evidence type="ECO:0008006" key="4">
    <source>
        <dbReference type="Google" id="ProtNLM"/>
    </source>
</evidence>
<accession>A0ABR5S6D2</accession>
<keyword evidence="1" id="KW-0812">Transmembrane</keyword>
<comment type="caution">
    <text evidence="2">The sequence shown here is derived from an EMBL/GenBank/DDBJ whole genome shotgun (WGS) entry which is preliminary data.</text>
</comment>
<sequence>MLRGVRDRVRATPALARLLSLASLLLVAAAAHSGARTGGLAWLPLLVAGVVLALVTGATTHRWPLPAIWLVVTLLAAASGRLVSTGWLVGALVSGAAALVAALLVDTAPLRRARRPGSRP</sequence>
<evidence type="ECO:0000313" key="3">
    <source>
        <dbReference type="Proteomes" id="UP000078335"/>
    </source>
</evidence>
<keyword evidence="1" id="KW-1133">Transmembrane helix</keyword>
<dbReference type="EMBL" id="LDRB01000036">
    <property type="protein sequence ID" value="KTR40182.1"/>
    <property type="molecule type" value="Genomic_DNA"/>
</dbReference>
<feature type="transmembrane region" description="Helical" evidence="1">
    <location>
        <begin position="86"/>
        <end position="105"/>
    </location>
</feature>
<reference evidence="2 3" key="1">
    <citation type="journal article" date="2016" name="Front. Microbiol.">
        <title>Genomic Resource of Rice Seed Associated Bacteria.</title>
        <authorList>
            <person name="Midha S."/>
            <person name="Bansal K."/>
            <person name="Sharma S."/>
            <person name="Kumar N."/>
            <person name="Patil P.P."/>
            <person name="Chaudhry V."/>
            <person name="Patil P.B."/>
        </authorList>
    </citation>
    <scope>NUCLEOTIDE SEQUENCE [LARGE SCALE GENOMIC DNA]</scope>
    <source>
        <strain evidence="2 3">NS263</strain>
    </source>
</reference>
<feature type="transmembrane region" description="Helical" evidence="1">
    <location>
        <begin position="63"/>
        <end position="80"/>
    </location>
</feature>
<proteinExistence type="predicted"/>
<keyword evidence="1" id="KW-0472">Membrane</keyword>
<name>A0ABR5S6D2_9MICO</name>
<keyword evidence="3" id="KW-1185">Reference proteome</keyword>
<organism evidence="2 3">
    <name type="scientific">Curtobacterium oceanosedimentum</name>
    <dbReference type="NCBI Taxonomy" id="465820"/>
    <lineage>
        <taxon>Bacteria</taxon>
        <taxon>Bacillati</taxon>
        <taxon>Actinomycetota</taxon>
        <taxon>Actinomycetes</taxon>
        <taxon>Micrococcales</taxon>
        <taxon>Microbacteriaceae</taxon>
        <taxon>Curtobacterium</taxon>
    </lineage>
</organism>